<protein>
    <recommendedName>
        <fullName evidence="15">HD domain-containing protein</fullName>
    </recommendedName>
</protein>
<sequence>MTEYEFASTIAKRTREAGGHALFVGGWVRDRILGLTSEDIDLEVYGIAADRLRELLAELGPVNAVGKNFTVYKVGPVHVSIPRTESKSGRGHRGFTVKGDPDLPLVEAARRRDFTINAIAWDPLNDNYLDPYGGKADLKQRLLRVVDPHTFGDDSLRVLRALQLAARFGLRVDETTKNICRQTLLDDLPAERVYGELEKLLLLSERPSRGFALAKELGVLDKLFPELKALVGCEQELEWHPEGDVWVHTLQVIDQARSRIDDLDYPQQMALMLGAVCHDLGKPATTEFIDGRIRSRNHEEAGVEPTRALLDRLNVHSMNGYDVRHQVIGMVAQHLKPGMWHKSTGVVGDGAFRRLARKVDLELLARLAKSDCLGRGGTFDCSAMDWFLERARALGVEHAPPAPLLLGRHLLDLGLRPGPEIGRILKAVYEQQLDGRVTALEAAIAAAKTIIADAAPE</sequence>
<dbReference type="InterPro" id="IPR003607">
    <property type="entry name" value="HD/PDEase_dom"/>
</dbReference>
<evidence type="ECO:0000256" key="7">
    <source>
        <dbReference type="ARBA" id="ARBA00022800"/>
    </source>
</evidence>
<dbReference type="InterPro" id="IPR002646">
    <property type="entry name" value="PolA_pol_head_dom"/>
</dbReference>
<keyword evidence="3" id="KW-0819">tRNA processing</keyword>
<dbReference type="GO" id="GO:0008033">
    <property type="term" value="P:tRNA processing"/>
    <property type="evidence" value="ECO:0007669"/>
    <property type="project" value="UniProtKB-KW"/>
</dbReference>
<dbReference type="GO" id="GO:0003723">
    <property type="term" value="F:RNA binding"/>
    <property type="evidence" value="ECO:0007669"/>
    <property type="project" value="UniProtKB-KW"/>
</dbReference>
<dbReference type="AlphaFoldDB" id="A0A381XWD1"/>
<dbReference type="GO" id="GO:0046872">
    <property type="term" value="F:metal ion binding"/>
    <property type="evidence" value="ECO:0007669"/>
    <property type="project" value="UniProtKB-KW"/>
</dbReference>
<dbReference type="InterPro" id="IPR050124">
    <property type="entry name" value="tRNA_CCA-adding_enzyme"/>
</dbReference>
<keyword evidence="2" id="KW-0808">Transferase</keyword>
<feature type="domain" description="tRNA nucleotidyltransferase/poly(A) polymerase RNA and SrmB- binding" evidence="13">
    <location>
        <begin position="180"/>
        <end position="229"/>
    </location>
</feature>
<dbReference type="PANTHER" id="PTHR47545">
    <property type="entry name" value="MULTIFUNCTIONAL CCA PROTEIN"/>
    <property type="match status" value="1"/>
</dbReference>
<dbReference type="Gene3D" id="1.10.3090.10">
    <property type="entry name" value="cca-adding enzyme, domain 2"/>
    <property type="match status" value="2"/>
</dbReference>
<dbReference type="GO" id="GO:0016779">
    <property type="term" value="F:nucleotidyltransferase activity"/>
    <property type="evidence" value="ECO:0007669"/>
    <property type="project" value="UniProtKB-KW"/>
</dbReference>
<dbReference type="GO" id="GO:0042245">
    <property type="term" value="P:RNA repair"/>
    <property type="evidence" value="ECO:0007669"/>
    <property type="project" value="UniProtKB-KW"/>
</dbReference>
<feature type="domain" description="Poly A polymerase head" evidence="11">
    <location>
        <begin position="23"/>
        <end position="144"/>
    </location>
</feature>
<keyword evidence="9" id="KW-0460">Magnesium</keyword>
<dbReference type="CDD" id="cd05398">
    <property type="entry name" value="NT_ClassII-CCAase"/>
    <property type="match status" value="1"/>
</dbReference>
<keyword evidence="8" id="KW-0067">ATP-binding</keyword>
<dbReference type="CDD" id="cd00077">
    <property type="entry name" value="HDc"/>
    <property type="match status" value="1"/>
</dbReference>
<evidence type="ECO:0000256" key="9">
    <source>
        <dbReference type="ARBA" id="ARBA00022842"/>
    </source>
</evidence>
<dbReference type="Gene3D" id="3.30.460.10">
    <property type="entry name" value="Beta Polymerase, domain 2"/>
    <property type="match status" value="1"/>
</dbReference>
<dbReference type="SUPFAM" id="SSF81891">
    <property type="entry name" value="Poly A polymerase C-terminal region-like"/>
    <property type="match status" value="1"/>
</dbReference>
<evidence type="ECO:0008006" key="15">
    <source>
        <dbReference type="Google" id="ProtNLM"/>
    </source>
</evidence>
<gene>
    <name evidence="14" type="ORF">METZ01_LOCUS121892</name>
</gene>
<evidence type="ECO:0000256" key="10">
    <source>
        <dbReference type="ARBA" id="ARBA00022884"/>
    </source>
</evidence>
<evidence type="ECO:0000256" key="1">
    <source>
        <dbReference type="ARBA" id="ARBA00001946"/>
    </source>
</evidence>
<evidence type="ECO:0000259" key="12">
    <source>
        <dbReference type="Pfam" id="PF01966"/>
    </source>
</evidence>
<organism evidence="14">
    <name type="scientific">marine metagenome</name>
    <dbReference type="NCBI Taxonomy" id="408172"/>
    <lineage>
        <taxon>unclassified sequences</taxon>
        <taxon>metagenomes</taxon>
        <taxon>ecological metagenomes</taxon>
    </lineage>
</organism>
<dbReference type="Pfam" id="PF01743">
    <property type="entry name" value="PolyA_pol"/>
    <property type="match status" value="1"/>
</dbReference>
<reference evidence="14" key="1">
    <citation type="submission" date="2018-05" db="EMBL/GenBank/DDBJ databases">
        <authorList>
            <person name="Lanie J.A."/>
            <person name="Ng W.-L."/>
            <person name="Kazmierczak K.M."/>
            <person name="Andrzejewski T.M."/>
            <person name="Davidsen T.M."/>
            <person name="Wayne K.J."/>
            <person name="Tettelin H."/>
            <person name="Glass J.I."/>
            <person name="Rusch D."/>
            <person name="Podicherti R."/>
            <person name="Tsui H.-C.T."/>
            <person name="Winkler M.E."/>
        </authorList>
    </citation>
    <scope>NUCLEOTIDE SEQUENCE</scope>
</reference>
<evidence type="ECO:0000313" key="14">
    <source>
        <dbReference type="EMBL" id="SVA69038.1"/>
    </source>
</evidence>
<dbReference type="EMBL" id="UINC01016608">
    <property type="protein sequence ID" value="SVA69038.1"/>
    <property type="molecule type" value="Genomic_DNA"/>
</dbReference>
<comment type="cofactor">
    <cofactor evidence="1">
        <name>Mg(2+)</name>
        <dbReference type="ChEBI" id="CHEBI:18420"/>
    </cofactor>
</comment>
<dbReference type="GO" id="GO:0005524">
    <property type="term" value="F:ATP binding"/>
    <property type="evidence" value="ECO:0007669"/>
    <property type="project" value="UniProtKB-KW"/>
</dbReference>
<dbReference type="InterPro" id="IPR032828">
    <property type="entry name" value="PolyA_RNA-bd"/>
</dbReference>
<dbReference type="Pfam" id="PF12627">
    <property type="entry name" value="PolyA_pol_RNAbd"/>
    <property type="match status" value="1"/>
</dbReference>
<evidence type="ECO:0000256" key="8">
    <source>
        <dbReference type="ARBA" id="ARBA00022840"/>
    </source>
</evidence>
<name>A0A381XWD1_9ZZZZ</name>
<keyword evidence="6" id="KW-0547">Nucleotide-binding</keyword>
<proteinExistence type="predicted"/>
<dbReference type="Pfam" id="PF01966">
    <property type="entry name" value="HD"/>
    <property type="match status" value="1"/>
</dbReference>
<evidence type="ECO:0000256" key="4">
    <source>
        <dbReference type="ARBA" id="ARBA00022695"/>
    </source>
</evidence>
<accession>A0A381XWD1</accession>
<keyword evidence="7" id="KW-0692">RNA repair</keyword>
<feature type="domain" description="HD" evidence="12">
    <location>
        <begin position="246"/>
        <end position="351"/>
    </location>
</feature>
<dbReference type="InterPro" id="IPR006674">
    <property type="entry name" value="HD_domain"/>
</dbReference>
<dbReference type="InterPro" id="IPR043519">
    <property type="entry name" value="NT_sf"/>
</dbReference>
<evidence type="ECO:0000259" key="13">
    <source>
        <dbReference type="Pfam" id="PF12627"/>
    </source>
</evidence>
<dbReference type="SUPFAM" id="SSF81301">
    <property type="entry name" value="Nucleotidyltransferase"/>
    <property type="match status" value="1"/>
</dbReference>
<evidence type="ECO:0000256" key="2">
    <source>
        <dbReference type="ARBA" id="ARBA00022679"/>
    </source>
</evidence>
<dbReference type="PANTHER" id="PTHR47545:SF1">
    <property type="entry name" value="MULTIFUNCTIONAL CCA PROTEIN"/>
    <property type="match status" value="1"/>
</dbReference>
<evidence type="ECO:0000256" key="3">
    <source>
        <dbReference type="ARBA" id="ARBA00022694"/>
    </source>
</evidence>
<evidence type="ECO:0000259" key="11">
    <source>
        <dbReference type="Pfam" id="PF01743"/>
    </source>
</evidence>
<keyword evidence="5" id="KW-0479">Metal-binding</keyword>
<keyword evidence="10" id="KW-0694">RNA-binding</keyword>
<keyword evidence="4" id="KW-0548">Nucleotidyltransferase</keyword>
<evidence type="ECO:0000256" key="5">
    <source>
        <dbReference type="ARBA" id="ARBA00022723"/>
    </source>
</evidence>
<evidence type="ECO:0000256" key="6">
    <source>
        <dbReference type="ARBA" id="ARBA00022741"/>
    </source>
</evidence>